<dbReference type="PANTHER" id="PTHR11017">
    <property type="entry name" value="LEUCINE-RICH REPEAT-CONTAINING PROTEIN"/>
    <property type="match status" value="1"/>
</dbReference>
<evidence type="ECO:0000256" key="1">
    <source>
        <dbReference type="ARBA" id="ARBA00022614"/>
    </source>
</evidence>
<evidence type="ECO:0000256" key="4">
    <source>
        <dbReference type="SAM" id="MobiDB-lite"/>
    </source>
</evidence>
<reference evidence="7 8" key="1">
    <citation type="journal article" date="2023" name="Hortic Res">
        <title>The complete reference genome for grapevine (Vitis vinifera L.) genetics and breeding.</title>
        <authorList>
            <person name="Shi X."/>
            <person name="Cao S."/>
            <person name="Wang X."/>
            <person name="Huang S."/>
            <person name="Wang Y."/>
            <person name="Liu Z."/>
            <person name="Liu W."/>
            <person name="Leng X."/>
            <person name="Peng Y."/>
            <person name="Wang N."/>
            <person name="Wang Y."/>
            <person name="Ma Z."/>
            <person name="Xu X."/>
            <person name="Zhang F."/>
            <person name="Xue H."/>
            <person name="Zhong H."/>
            <person name="Wang Y."/>
            <person name="Zhang K."/>
            <person name="Velt A."/>
            <person name="Avia K."/>
            <person name="Holtgrawe D."/>
            <person name="Grimplet J."/>
            <person name="Matus J.T."/>
            <person name="Ware D."/>
            <person name="Wu X."/>
            <person name="Wang H."/>
            <person name="Liu C."/>
            <person name="Fang Y."/>
            <person name="Rustenholz C."/>
            <person name="Cheng Z."/>
            <person name="Xiao H."/>
            <person name="Zhou Y."/>
        </authorList>
    </citation>
    <scope>NUCLEOTIDE SEQUENCE [LARGE SCALE GENOMIC DNA]</scope>
    <source>
        <strain evidence="8">cv. Pinot noir / PN40024</strain>
        <tissue evidence="7">Leaf</tissue>
    </source>
</reference>
<dbReference type="InterPro" id="IPR058546">
    <property type="entry name" value="RPS4B/Roq1-like_LRR"/>
</dbReference>
<gene>
    <name evidence="7" type="ORF">VitviT2T_007090</name>
</gene>
<feature type="region of interest" description="Disordered" evidence="4">
    <location>
        <begin position="628"/>
        <end position="658"/>
    </location>
</feature>
<dbReference type="InterPro" id="IPR003591">
    <property type="entry name" value="Leu-rich_rpt_typical-subtyp"/>
</dbReference>
<dbReference type="Pfam" id="PF20160">
    <property type="entry name" value="C-JID"/>
    <property type="match status" value="1"/>
</dbReference>
<dbReference type="PANTHER" id="PTHR11017:SF570">
    <property type="entry name" value="DISEASE RESISTANCE PROTEIN (TIR-NBS CLASS)-RELATED"/>
    <property type="match status" value="1"/>
</dbReference>
<dbReference type="SUPFAM" id="SSF52058">
    <property type="entry name" value="L domain-like"/>
    <property type="match status" value="1"/>
</dbReference>
<dbReference type="PROSITE" id="PS51450">
    <property type="entry name" value="LRR"/>
    <property type="match status" value="1"/>
</dbReference>
<dbReference type="Proteomes" id="UP001227230">
    <property type="component" value="Chromosome 5"/>
</dbReference>
<evidence type="ECO:0000259" key="5">
    <source>
        <dbReference type="Pfam" id="PF20160"/>
    </source>
</evidence>
<proteinExistence type="predicted"/>
<keyword evidence="8" id="KW-1185">Reference proteome</keyword>
<feature type="domain" description="C-JID" evidence="5">
    <location>
        <begin position="479"/>
        <end position="615"/>
    </location>
</feature>
<dbReference type="Pfam" id="PF23286">
    <property type="entry name" value="LRR_13"/>
    <property type="match status" value="1"/>
</dbReference>
<dbReference type="SMART" id="SM00369">
    <property type="entry name" value="LRR_TYP"/>
    <property type="match status" value="3"/>
</dbReference>
<keyword evidence="3" id="KW-0611">Plant defense</keyword>
<accession>A0ABY9BY64</accession>
<dbReference type="InterPro" id="IPR044974">
    <property type="entry name" value="Disease_R_plants"/>
</dbReference>
<dbReference type="EMBL" id="CP126652">
    <property type="protein sequence ID" value="WJZ87730.1"/>
    <property type="molecule type" value="Genomic_DNA"/>
</dbReference>
<organism evidence="7 8">
    <name type="scientific">Vitis vinifera</name>
    <name type="common">Grape</name>
    <dbReference type="NCBI Taxonomy" id="29760"/>
    <lineage>
        <taxon>Eukaryota</taxon>
        <taxon>Viridiplantae</taxon>
        <taxon>Streptophyta</taxon>
        <taxon>Embryophyta</taxon>
        <taxon>Tracheophyta</taxon>
        <taxon>Spermatophyta</taxon>
        <taxon>Magnoliopsida</taxon>
        <taxon>eudicotyledons</taxon>
        <taxon>Gunneridae</taxon>
        <taxon>Pentapetalae</taxon>
        <taxon>rosids</taxon>
        <taxon>Vitales</taxon>
        <taxon>Vitaceae</taxon>
        <taxon>Viteae</taxon>
        <taxon>Vitis</taxon>
    </lineage>
</organism>
<dbReference type="Pfam" id="PF00560">
    <property type="entry name" value="LRR_1"/>
    <property type="match status" value="1"/>
</dbReference>
<keyword evidence="2" id="KW-0677">Repeat</keyword>
<dbReference type="Gene3D" id="3.80.10.10">
    <property type="entry name" value="Ribonuclease Inhibitor"/>
    <property type="match status" value="3"/>
</dbReference>
<evidence type="ECO:0000313" key="8">
    <source>
        <dbReference type="Proteomes" id="UP001227230"/>
    </source>
</evidence>
<protein>
    <recommendedName>
        <fullName evidence="9">TMV resistance protein N</fullName>
    </recommendedName>
</protein>
<feature type="compositionally biased region" description="Basic and acidic residues" evidence="4">
    <location>
        <begin position="628"/>
        <end position="646"/>
    </location>
</feature>
<name>A0ABY9BY64_VITVI</name>
<dbReference type="InterPro" id="IPR032675">
    <property type="entry name" value="LRR_dom_sf"/>
</dbReference>
<dbReference type="InterPro" id="IPR001611">
    <property type="entry name" value="Leu-rich_rpt"/>
</dbReference>
<dbReference type="InterPro" id="IPR045344">
    <property type="entry name" value="C-JID"/>
</dbReference>
<evidence type="ECO:0000259" key="6">
    <source>
        <dbReference type="Pfam" id="PF23286"/>
    </source>
</evidence>
<sequence length="658" mass="75551">MHDLIQEMGWNIIRCEFPDDPGKWSRLWDPSDVYRAFTMKKGMKKVEAIFLDLSRSKQLQFSTKIFAKMKRLRLLKIYGMDYCGSMKKEYKIILPEDFQFPSQDNIKQLWQGNKCLGKLKFLNLLGSKQLTEISNFSNMPNLEELELGYCTSLNIVDPSIGVLKKLTLLSLSGCKNLTSLPSSIQYLDSLETIYLNNCSNLEKFLEIEESSMKALTHLHFNGSAIKELPSSIEYLSGLQQLHMTECKNLRSLPSSICRLKFLKSLSLFGCSNLDTFPEIMEDKEDLLFDLYLEETAIKELPSSIQNLKGLRRLSLRNCKHLVNLPESIYDLRSLKYLMLHGCSNLERFPKNLKGFCSLAILNLSHCNLMEGSIPTDIWGLYSLENLDLSVNHMVSIPSGISQLCKLRFLYISHCKMLQEIPELPSSLPEIHASYCTKLEMLSSPSSILWSSLLKWFQPTSNEHLNCKKGKMIIISGDGGIPGWVLHQEIGSQVRIEPPLNWYEDNHFLGFAFFSIYHRGSYLDDPDHFYLRLRGDPDEIVDDVSISSWHNCCQINDDGSDQLWVALYPKNAIPNKYNRNQPWHFLAAIDVDSLINYPSTCTHIMRCGVQLIYTHDYLHDNVPMLLDHQRGYDNAGENKADDQEPHPKRLRASSTDLKL</sequence>
<keyword evidence="1" id="KW-0433">Leucine-rich repeat</keyword>
<feature type="domain" description="Disease resistance protein RPS4B/Roq1-like leucine-rich repeats" evidence="6">
    <location>
        <begin position="262"/>
        <end position="444"/>
    </location>
</feature>
<evidence type="ECO:0000313" key="7">
    <source>
        <dbReference type="EMBL" id="WJZ87730.1"/>
    </source>
</evidence>
<evidence type="ECO:0000256" key="3">
    <source>
        <dbReference type="ARBA" id="ARBA00022821"/>
    </source>
</evidence>
<evidence type="ECO:0000256" key="2">
    <source>
        <dbReference type="ARBA" id="ARBA00022737"/>
    </source>
</evidence>
<evidence type="ECO:0008006" key="9">
    <source>
        <dbReference type="Google" id="ProtNLM"/>
    </source>
</evidence>